<sequence length="100" mass="11767">MKKNCHLFYKDHRYGAKYVQFIEPEEYLARTNFICRNLVKTAKLHNVETNELVGKMITRAPLLLDPKLSERSFGGGSLEENWKKNLALLKNELELSQERR</sequence>
<dbReference type="InParanoid" id="E4XP61"/>
<accession>E4XP61</accession>
<dbReference type="Proteomes" id="UP000001307">
    <property type="component" value="Unassembled WGS sequence"/>
</dbReference>
<evidence type="ECO:0000313" key="1">
    <source>
        <dbReference type="EMBL" id="CBY11649.1"/>
    </source>
</evidence>
<organism evidence="1">
    <name type="scientific">Oikopleura dioica</name>
    <name type="common">Tunicate</name>
    <dbReference type="NCBI Taxonomy" id="34765"/>
    <lineage>
        <taxon>Eukaryota</taxon>
        <taxon>Metazoa</taxon>
        <taxon>Chordata</taxon>
        <taxon>Tunicata</taxon>
        <taxon>Appendicularia</taxon>
        <taxon>Copelata</taxon>
        <taxon>Oikopleuridae</taxon>
        <taxon>Oikopleura</taxon>
    </lineage>
</organism>
<gene>
    <name evidence="1" type="ORF">GSOID_T00016823001</name>
</gene>
<dbReference type="OrthoDB" id="10542489at2759"/>
<proteinExistence type="predicted"/>
<keyword evidence="2" id="KW-1185">Reference proteome</keyword>
<dbReference type="AlphaFoldDB" id="E4XP61"/>
<name>E4XP61_OIKDI</name>
<reference evidence="1" key="1">
    <citation type="journal article" date="2010" name="Science">
        <title>Plasticity of animal genome architecture unmasked by rapid evolution of a pelagic tunicate.</title>
        <authorList>
            <person name="Denoeud F."/>
            <person name="Henriet S."/>
            <person name="Mungpakdee S."/>
            <person name="Aury J.M."/>
            <person name="Da Silva C."/>
            <person name="Brinkmann H."/>
            <person name="Mikhaleva J."/>
            <person name="Olsen L.C."/>
            <person name="Jubin C."/>
            <person name="Canestro C."/>
            <person name="Bouquet J.M."/>
            <person name="Danks G."/>
            <person name="Poulain J."/>
            <person name="Campsteijn C."/>
            <person name="Adamski M."/>
            <person name="Cross I."/>
            <person name="Yadetie F."/>
            <person name="Muffato M."/>
            <person name="Louis A."/>
            <person name="Butcher S."/>
            <person name="Tsagkogeorga G."/>
            <person name="Konrad A."/>
            <person name="Singh S."/>
            <person name="Jensen M.F."/>
            <person name="Cong E.H."/>
            <person name="Eikeseth-Otteraa H."/>
            <person name="Noel B."/>
            <person name="Anthouard V."/>
            <person name="Porcel B.M."/>
            <person name="Kachouri-Lafond R."/>
            <person name="Nishino A."/>
            <person name="Ugolini M."/>
            <person name="Chourrout P."/>
            <person name="Nishida H."/>
            <person name="Aasland R."/>
            <person name="Huzurbazar S."/>
            <person name="Westhof E."/>
            <person name="Delsuc F."/>
            <person name="Lehrach H."/>
            <person name="Reinhardt R."/>
            <person name="Weissenbach J."/>
            <person name="Roy S.W."/>
            <person name="Artiguenave F."/>
            <person name="Postlethwait J.H."/>
            <person name="Manak J.R."/>
            <person name="Thompson E.M."/>
            <person name="Jaillon O."/>
            <person name="Du Pasquier L."/>
            <person name="Boudinot P."/>
            <person name="Liberles D.A."/>
            <person name="Volff J.N."/>
            <person name="Philippe H."/>
            <person name="Lenhard B."/>
            <person name="Roest Crollius H."/>
            <person name="Wincker P."/>
            <person name="Chourrout D."/>
        </authorList>
    </citation>
    <scope>NUCLEOTIDE SEQUENCE [LARGE SCALE GENOMIC DNA]</scope>
</reference>
<evidence type="ECO:0000313" key="2">
    <source>
        <dbReference type="Proteomes" id="UP000001307"/>
    </source>
</evidence>
<protein>
    <submittedName>
        <fullName evidence="1">Uncharacterized protein</fullName>
    </submittedName>
</protein>
<dbReference type="EMBL" id="FN653089">
    <property type="protein sequence ID" value="CBY11649.1"/>
    <property type="molecule type" value="Genomic_DNA"/>
</dbReference>